<feature type="domain" description="DUF3857" evidence="2">
    <location>
        <begin position="70"/>
        <end position="241"/>
    </location>
</feature>
<dbReference type="InterPro" id="IPR038765">
    <property type="entry name" value="Papain-like_cys_pep_sf"/>
</dbReference>
<reference evidence="3" key="1">
    <citation type="submission" date="2019-03" db="EMBL/GenBank/DDBJ databases">
        <authorList>
            <person name="Hao L."/>
        </authorList>
    </citation>
    <scope>NUCLEOTIDE SEQUENCE</scope>
</reference>
<proteinExistence type="predicted"/>
<dbReference type="InterPro" id="IPR002931">
    <property type="entry name" value="Transglutaminase-like"/>
</dbReference>
<sequence length="1319" mass="149242">MNHTKTRLGGWGAGALVWLFGYAPLCSALTFTPLYRDHVMESAVMVTAEAYPNADVVMVDSRHFVAYEEDGTYEEWYECYAKILTEKGRRRYKSVTSSFTIPYNTTEFKLVEVIRSDGTVGKVDIASNSSEMVEQSQMDDNIYDPNNRILRVTIPEVEVGDTVHFIVYDRFDKARMPGVFTDYVLMEGIDPIKRSEYIVAAPKGMPLRSMAIKSEIPGTVSHTQETADDGIIYTWVAKNVPQTYDEPQMPKLYTQVQRLLISTIPDWESVSRWYWNLCKPHIESITPEMEKTVQNLISGIEEPERKIGEIFQWVSQQVRYLGITVEKDAPGYEPHPVKMTFERRAGICRDKAALLVSMLRIAGFDAYPVLIMNGPKKDHEVPQPLFNHAISCIRMDDGNYILMDATDENTTVLFPAYLNDQSYLVASPEGETLRTSPIIPAEQNMMHIETTGSIDREGTLKANTVFRFDGFNDNSYRAFFSRLSVEERQQYIEKLVMRTAPGGVLTSCEILPRNMHDTSEPIVVRAGFEVKEWAIPGNDAVMLPMIRFGRSVGMANVLIGKMGLKTRRYPYVTEVACGVQESLRIDLGDSVGEVVSLPDYEPVENHGTAWNMNVSVQGRVLAMDNVFKLKVPEYSPEEYLELQETLKIIEADSRKMPIFSPAPSAPLVQSKAWYTSSRDYDPDALVLDELHEYDVIDDTTWTETRRMKMKVFTYAGVKNYSDLRIHYNPACEKVEVLNAVVTSPEGVQTSIQEHEINIMDADWVADGPRYPGSKIMVVSLPGVDEGSVIDYTIKRTKTGQPFFSIHGESCYIDNQRIDKRVREHRTIVGLDGVFRYHEPIEQKTVRIRVPQGMSLKTAPSQGNGRLYTGADLPGEDIIFRTFSDGGKQVYEFSASQVPPVLEEDYLPPWYSFNPVVFASSGDWKTYAAQVEKRLLDASSAGHKARKTARLLLKKAQGESQKITIIRDYVIRGIKYIRTPWHEIPIKYITPADQVLADGYGNSADRAVLLHAMLTEAGFKPEFVLASWVSPINSLQQPMREFPAPHWFNVVLVKVMTKDGPVYLNDTDQYASLGSTRYSGNPGLVLKTGQFETIQPISEKYADRRDTDIAIRLHEDGDIVLTQRRTYYGDNFAAFKKQFSEMQPEERKRHHEQLITSISHAAQPFGEYVTRYDEYPGVEELSVKIDSYAVRQDKYLYLKVPGLINILEGVTSDERENPLYQSGPRNARITVEVTLPDGASACELLPPNGFRVRMGKDGGGISFRTSVDFSQNGKTCEVVRISQDVDIDPVVVPVSDYPELLDSQRIISHPRSNLILVRME</sequence>
<gene>
    <name evidence="3" type="ORF">SCFA_670004</name>
</gene>
<dbReference type="Pfam" id="PF12969">
    <property type="entry name" value="DUF3857"/>
    <property type="match status" value="2"/>
</dbReference>
<feature type="domain" description="DUF3857" evidence="2">
    <location>
        <begin position="698"/>
        <end position="900"/>
    </location>
</feature>
<evidence type="ECO:0000313" key="3">
    <source>
        <dbReference type="EMBL" id="VFU17558.1"/>
    </source>
</evidence>
<evidence type="ECO:0000259" key="2">
    <source>
        <dbReference type="Pfam" id="PF12969"/>
    </source>
</evidence>
<dbReference type="InterPro" id="IPR024618">
    <property type="entry name" value="DUF3857"/>
</dbReference>
<name>A0A485M5L2_9ZZZZ</name>
<dbReference type="SUPFAM" id="SSF54001">
    <property type="entry name" value="Cysteine proteinases"/>
    <property type="match status" value="1"/>
</dbReference>
<dbReference type="PANTHER" id="PTHR33490">
    <property type="entry name" value="BLR5614 PROTEIN-RELATED"/>
    <property type="match status" value="1"/>
</dbReference>
<protein>
    <submittedName>
        <fullName evidence="3">Transglutaminase-like superfamily protein</fullName>
    </submittedName>
</protein>
<dbReference type="Gene3D" id="3.10.620.30">
    <property type="match status" value="2"/>
</dbReference>
<dbReference type="EMBL" id="CAADRM010000133">
    <property type="protein sequence ID" value="VFU17558.1"/>
    <property type="molecule type" value="Genomic_DNA"/>
</dbReference>
<accession>A0A485M5L2</accession>
<dbReference type="Pfam" id="PF01841">
    <property type="entry name" value="Transglut_core"/>
    <property type="match status" value="1"/>
</dbReference>
<evidence type="ECO:0000259" key="1">
    <source>
        <dbReference type="Pfam" id="PF01841"/>
    </source>
</evidence>
<feature type="domain" description="Transglutaminase-like" evidence="1">
    <location>
        <begin position="292"/>
        <end position="405"/>
    </location>
</feature>
<organism evidence="3">
    <name type="scientific">anaerobic digester metagenome</name>
    <dbReference type="NCBI Taxonomy" id="1263854"/>
    <lineage>
        <taxon>unclassified sequences</taxon>
        <taxon>metagenomes</taxon>
        <taxon>ecological metagenomes</taxon>
    </lineage>
</organism>
<dbReference type="Gene3D" id="2.60.40.3140">
    <property type="match status" value="2"/>
</dbReference>